<feature type="transmembrane region" description="Helical" evidence="5">
    <location>
        <begin position="60"/>
        <end position="80"/>
    </location>
</feature>
<dbReference type="GeneID" id="34598186"/>
<dbReference type="PANTHER" id="PTHR23294">
    <property type="entry name" value="ET TRANSLATION PRODUCT-RELATED"/>
    <property type="match status" value="1"/>
</dbReference>
<keyword evidence="7" id="KW-1185">Reference proteome</keyword>
<evidence type="ECO:0000256" key="1">
    <source>
        <dbReference type="ARBA" id="ARBA00004141"/>
    </source>
</evidence>
<organism evidence="6 7">
    <name type="scientific">Fonsecaea monophora</name>
    <dbReference type="NCBI Taxonomy" id="254056"/>
    <lineage>
        <taxon>Eukaryota</taxon>
        <taxon>Fungi</taxon>
        <taxon>Dikarya</taxon>
        <taxon>Ascomycota</taxon>
        <taxon>Pezizomycotina</taxon>
        <taxon>Eurotiomycetes</taxon>
        <taxon>Chaetothyriomycetidae</taxon>
        <taxon>Chaetothyriales</taxon>
        <taxon>Herpotrichiellaceae</taxon>
        <taxon>Fonsecaea</taxon>
    </lineage>
</organism>
<proteinExistence type="predicted"/>
<feature type="transmembrane region" description="Helical" evidence="5">
    <location>
        <begin position="21"/>
        <end position="40"/>
    </location>
</feature>
<dbReference type="RefSeq" id="XP_022514683.1">
    <property type="nucleotide sequence ID" value="XM_022652989.1"/>
</dbReference>
<comment type="subcellular location">
    <subcellularLocation>
        <location evidence="1">Membrane</location>
        <topology evidence="1">Multi-pass membrane protein</topology>
    </subcellularLocation>
</comment>
<dbReference type="InterPro" id="IPR010291">
    <property type="entry name" value="Ion_channel_UNC-93"/>
</dbReference>
<feature type="transmembrane region" description="Helical" evidence="5">
    <location>
        <begin position="87"/>
        <end position="104"/>
    </location>
</feature>
<evidence type="ECO:0000256" key="3">
    <source>
        <dbReference type="ARBA" id="ARBA00022989"/>
    </source>
</evidence>
<evidence type="ECO:0000256" key="5">
    <source>
        <dbReference type="SAM" id="Phobius"/>
    </source>
</evidence>
<evidence type="ECO:0000256" key="2">
    <source>
        <dbReference type="ARBA" id="ARBA00022692"/>
    </source>
</evidence>
<feature type="transmembrane region" description="Helical" evidence="5">
    <location>
        <begin position="180"/>
        <end position="202"/>
    </location>
</feature>
<feature type="transmembrane region" description="Helical" evidence="5">
    <location>
        <begin position="316"/>
        <end position="338"/>
    </location>
</feature>
<keyword evidence="4 5" id="KW-0472">Membrane</keyword>
<gene>
    <name evidence="6" type="ORF">AYO21_03014</name>
</gene>
<feature type="transmembrane region" description="Helical" evidence="5">
    <location>
        <begin position="145"/>
        <end position="168"/>
    </location>
</feature>
<dbReference type="EMBL" id="LVKK01000014">
    <property type="protein sequence ID" value="OAG42731.1"/>
    <property type="molecule type" value="Genomic_DNA"/>
</dbReference>
<reference evidence="6 7" key="1">
    <citation type="submission" date="2016-03" db="EMBL/GenBank/DDBJ databases">
        <title>Draft genome sequence of the Fonsecaea monophora CBS 269.37.</title>
        <authorList>
            <person name="Bombassaro A."/>
            <person name="Vinicius W.A."/>
            <person name="De Hoog S."/>
            <person name="Sun J."/>
            <person name="Souza E.M."/>
            <person name="Raittz R.T."/>
            <person name="Costa F."/>
            <person name="Leao A.C."/>
            <person name="Tadra-Sfeir M.Z."/>
            <person name="Baura V."/>
            <person name="Balsanelli E."/>
            <person name="Pedrosa F.O."/>
            <person name="Moreno L.F."/>
            <person name="Steffens M.B."/>
            <person name="Xi L."/>
            <person name="Bocca A.L."/>
            <person name="Felipe M.S."/>
            <person name="Teixeira M."/>
            <person name="Telles Filho F.Q."/>
            <person name="Azevedo C.M."/>
            <person name="Gomes R."/>
            <person name="Vicente V.A."/>
        </authorList>
    </citation>
    <scope>NUCLEOTIDE SEQUENCE [LARGE SCALE GENOMIC DNA]</scope>
    <source>
        <strain evidence="6 7">CBS 269.37</strain>
    </source>
</reference>
<evidence type="ECO:0000256" key="4">
    <source>
        <dbReference type="ARBA" id="ARBA00023136"/>
    </source>
</evidence>
<dbReference type="GO" id="GO:0016020">
    <property type="term" value="C:membrane"/>
    <property type="evidence" value="ECO:0007669"/>
    <property type="project" value="UniProtKB-SubCell"/>
</dbReference>
<evidence type="ECO:0000313" key="6">
    <source>
        <dbReference type="EMBL" id="OAG42731.1"/>
    </source>
</evidence>
<sequence length="512" mass="56821">MKFIEPSLGKGVFRLNRPINQNFVVGAILFCLPGIYLALTGLGAGGGRPSSQTVASTTNAVLYGLFCLFGWIGGAILNLIGPKLTMAFGALGYPLYVGGLWYFDRQGHSWFPYLAGAFLGVTAGCLWTAAGFVQFAYAEEDQKALFITWQWVFTSFGGTVGSLIAFGVNFQQTESTGVSNAVYTVFIVIMCLAIGIALVFIISPRKVVRDDGTHIAIFKQPRVMDEIKGLIMWFTDLKILALIPGIFVAEMNLWRRHLSLTWRNLKALLSSINGYYFNLRTRSLNNVMFQFIMMPCPLLLAWIMDTKYIKSRRTRGMIGAVIMGTICLATNAGLAAWITRNDVNRQKNTPPGIDWTDSGFGAGFVLYLLSGIIYATYQIVVQWTLGALTNDPVECSRLAGLFKGTTSLGMCISFVLDSKNVSYIDQLIVQFTLYAVGLVFLLSIIWFCVKDTNYFLEENVIVPHRWEERARIEGLVAEEQIEKEHQKELIAQRGIAVDAKNIGEIIEKGITP</sequence>
<dbReference type="AlphaFoldDB" id="A0A177FG79"/>
<accession>A0A177FG79</accession>
<feature type="transmembrane region" description="Helical" evidence="5">
    <location>
        <begin position="287"/>
        <end position="304"/>
    </location>
</feature>
<dbReference type="Gene3D" id="1.20.1250.20">
    <property type="entry name" value="MFS general substrate transporter like domains"/>
    <property type="match status" value="1"/>
</dbReference>
<dbReference type="SUPFAM" id="SSF103473">
    <property type="entry name" value="MFS general substrate transporter"/>
    <property type="match status" value="1"/>
</dbReference>
<feature type="transmembrane region" description="Helical" evidence="5">
    <location>
        <begin position="428"/>
        <end position="449"/>
    </location>
</feature>
<name>A0A177FG79_9EURO</name>
<keyword evidence="3 5" id="KW-1133">Transmembrane helix</keyword>
<dbReference type="Proteomes" id="UP000077002">
    <property type="component" value="Unassembled WGS sequence"/>
</dbReference>
<keyword evidence="2 5" id="KW-0812">Transmembrane</keyword>
<evidence type="ECO:0008006" key="8">
    <source>
        <dbReference type="Google" id="ProtNLM"/>
    </source>
</evidence>
<feature type="transmembrane region" description="Helical" evidence="5">
    <location>
        <begin position="358"/>
        <end position="377"/>
    </location>
</feature>
<dbReference type="Pfam" id="PF05978">
    <property type="entry name" value="UNC-93"/>
    <property type="match status" value="1"/>
</dbReference>
<comment type="caution">
    <text evidence="6">The sequence shown here is derived from an EMBL/GenBank/DDBJ whole genome shotgun (WGS) entry which is preliminary data.</text>
</comment>
<evidence type="ECO:0000313" key="7">
    <source>
        <dbReference type="Proteomes" id="UP000077002"/>
    </source>
</evidence>
<dbReference type="OrthoDB" id="196103at2759"/>
<dbReference type="InterPro" id="IPR051617">
    <property type="entry name" value="UNC-93-like_regulator"/>
</dbReference>
<dbReference type="InterPro" id="IPR036259">
    <property type="entry name" value="MFS_trans_sf"/>
</dbReference>
<feature type="transmembrane region" description="Helical" evidence="5">
    <location>
        <begin position="110"/>
        <end position="133"/>
    </location>
</feature>
<dbReference type="PANTHER" id="PTHR23294:SF59">
    <property type="entry name" value="UNC93-LIKE PROTEIN C922.05C"/>
    <property type="match status" value="1"/>
</dbReference>
<feature type="transmembrane region" description="Helical" evidence="5">
    <location>
        <begin position="230"/>
        <end position="249"/>
    </location>
</feature>
<protein>
    <recommendedName>
        <fullName evidence="8">DUF895 domain membrane protein</fullName>
    </recommendedName>
</protein>